<evidence type="ECO:0000256" key="1">
    <source>
        <dbReference type="ARBA" id="ARBA00022499"/>
    </source>
</evidence>
<dbReference type="PANTHER" id="PTHR13385:SF0">
    <property type="entry name" value="UBIQUITIN-LIKE PROTEIN ATG12"/>
    <property type="match status" value="1"/>
</dbReference>
<comment type="similarity">
    <text evidence="4">Belongs to the ATG12 family.</text>
</comment>
<sequence length="106" mass="11746">MAQAAMALAESVREELERQRAGKVEVHVKAMGSAPALRTPRFTIAGSSRFSKLTTYLKDTLKLETLYVYCNDAFEPSPDEYLADLRNCFGTGSRLSISYSGEQAFN</sequence>
<evidence type="ECO:0000313" key="5">
    <source>
        <dbReference type="EMBL" id="CAK9003401.1"/>
    </source>
</evidence>
<gene>
    <name evidence="5" type="ORF">CCMP2556_LOCUS7273</name>
</gene>
<dbReference type="InterPro" id="IPR029071">
    <property type="entry name" value="Ubiquitin-like_domsf"/>
</dbReference>
<dbReference type="PANTHER" id="PTHR13385">
    <property type="entry name" value="AUTOPHAGY PROTEIN 12"/>
    <property type="match status" value="1"/>
</dbReference>
<dbReference type="CDD" id="cd01612">
    <property type="entry name" value="Ubl_ATG12"/>
    <property type="match status" value="1"/>
</dbReference>
<dbReference type="Proteomes" id="UP001642484">
    <property type="component" value="Unassembled WGS sequence"/>
</dbReference>
<comment type="subunit">
    <text evidence="4">Forms a conjugate with ATG5.</text>
</comment>
<name>A0ABP0INI8_9DINO</name>
<evidence type="ECO:0000256" key="3">
    <source>
        <dbReference type="ARBA" id="ARBA00023006"/>
    </source>
</evidence>
<evidence type="ECO:0000256" key="4">
    <source>
        <dbReference type="RuleBase" id="RU361201"/>
    </source>
</evidence>
<dbReference type="InterPro" id="IPR007242">
    <property type="entry name" value="Atg12"/>
</dbReference>
<dbReference type="Gene3D" id="3.10.20.90">
    <property type="entry name" value="Phosphatidylinositol 3-kinase Catalytic Subunit, Chain A, domain 1"/>
    <property type="match status" value="1"/>
</dbReference>
<evidence type="ECO:0000256" key="2">
    <source>
        <dbReference type="ARBA" id="ARBA00022786"/>
    </source>
</evidence>
<reference evidence="5 6" key="1">
    <citation type="submission" date="2024-02" db="EMBL/GenBank/DDBJ databases">
        <authorList>
            <person name="Chen Y."/>
            <person name="Shah S."/>
            <person name="Dougan E. K."/>
            <person name="Thang M."/>
            <person name="Chan C."/>
        </authorList>
    </citation>
    <scope>NUCLEOTIDE SEQUENCE [LARGE SCALE GENOMIC DNA]</scope>
</reference>
<proteinExistence type="inferred from homology"/>
<evidence type="ECO:0000313" key="6">
    <source>
        <dbReference type="Proteomes" id="UP001642484"/>
    </source>
</evidence>
<dbReference type="SUPFAM" id="SSF54236">
    <property type="entry name" value="Ubiquitin-like"/>
    <property type="match status" value="1"/>
</dbReference>
<dbReference type="Pfam" id="PF04110">
    <property type="entry name" value="APG12"/>
    <property type="match status" value="1"/>
</dbReference>
<keyword evidence="3 4" id="KW-0072">Autophagy</keyword>
<keyword evidence="1 4" id="KW-1017">Isopeptide bond</keyword>
<accession>A0ABP0INI8</accession>
<keyword evidence="2 4" id="KW-0833">Ubl conjugation pathway</keyword>
<comment type="caution">
    <text evidence="5">The sequence shown here is derived from an EMBL/GenBank/DDBJ whole genome shotgun (WGS) entry which is preliminary data.</text>
</comment>
<dbReference type="EMBL" id="CAXAMN010003213">
    <property type="protein sequence ID" value="CAK9003401.1"/>
    <property type="molecule type" value="Genomic_DNA"/>
</dbReference>
<protein>
    <recommendedName>
        <fullName evidence="4">Ubiquitin-like protein ATG12</fullName>
    </recommendedName>
</protein>
<keyword evidence="6" id="KW-1185">Reference proteome</keyword>
<organism evidence="5 6">
    <name type="scientific">Durusdinium trenchii</name>
    <dbReference type="NCBI Taxonomy" id="1381693"/>
    <lineage>
        <taxon>Eukaryota</taxon>
        <taxon>Sar</taxon>
        <taxon>Alveolata</taxon>
        <taxon>Dinophyceae</taxon>
        <taxon>Suessiales</taxon>
        <taxon>Symbiodiniaceae</taxon>
        <taxon>Durusdinium</taxon>
    </lineage>
</organism>